<name>A0A8S2KW49_9BILA</name>
<reference evidence="3" key="1">
    <citation type="submission" date="2021-02" db="EMBL/GenBank/DDBJ databases">
        <authorList>
            <person name="Nowell W R."/>
        </authorList>
    </citation>
    <scope>NUCLEOTIDE SEQUENCE</scope>
</reference>
<dbReference type="InterPro" id="IPR001680">
    <property type="entry name" value="WD40_rpt"/>
</dbReference>
<keyword evidence="2" id="KW-0472">Membrane</keyword>
<gene>
    <name evidence="3" type="ORF">GIL414_LOCUS4896</name>
</gene>
<accession>A0A8S2KW49</accession>
<feature type="repeat" description="WD" evidence="1">
    <location>
        <begin position="1"/>
        <end position="23"/>
    </location>
</feature>
<organism evidence="3 4">
    <name type="scientific">Rotaria magnacalcarata</name>
    <dbReference type="NCBI Taxonomy" id="392030"/>
    <lineage>
        <taxon>Eukaryota</taxon>
        <taxon>Metazoa</taxon>
        <taxon>Spiralia</taxon>
        <taxon>Gnathifera</taxon>
        <taxon>Rotifera</taxon>
        <taxon>Eurotatoria</taxon>
        <taxon>Bdelloidea</taxon>
        <taxon>Philodinida</taxon>
        <taxon>Philodinidae</taxon>
        <taxon>Rotaria</taxon>
    </lineage>
</organism>
<dbReference type="InterPro" id="IPR011047">
    <property type="entry name" value="Quinoprotein_ADH-like_sf"/>
</dbReference>
<evidence type="ECO:0000313" key="4">
    <source>
        <dbReference type="Proteomes" id="UP000681720"/>
    </source>
</evidence>
<evidence type="ECO:0000313" key="3">
    <source>
        <dbReference type="EMBL" id="CAF3868580.1"/>
    </source>
</evidence>
<keyword evidence="2" id="KW-0812">Transmembrane</keyword>
<dbReference type="AlphaFoldDB" id="A0A8S2KW49"/>
<keyword evidence="1" id="KW-0853">WD repeat</keyword>
<dbReference type="EMBL" id="CAJOBJ010001232">
    <property type="protein sequence ID" value="CAF3868580.1"/>
    <property type="molecule type" value="Genomic_DNA"/>
</dbReference>
<dbReference type="PROSITE" id="PS50294">
    <property type="entry name" value="WD_REPEATS_REGION"/>
    <property type="match status" value="1"/>
</dbReference>
<dbReference type="Gene3D" id="2.130.10.10">
    <property type="entry name" value="YVTN repeat-like/Quinoprotein amine dehydrogenase"/>
    <property type="match status" value="1"/>
</dbReference>
<sequence>MSYSPDGEVYASGSEDGTLRLWQNTVGTTYGLWEMVNIDASDPIQMASGYACQRCSKLPPPPPMFTIGPPPNILSIEVRCSSRSLSPSLIENKKSTSSSSLSIALGIIIAFLITFSTIVLIKKRLIKRRRQQQHKIKFENTMKVTSSSVKINRHHQHNNSDSHHQHLHHHHPNRTKFIPLLSDSCSSDQTSSTPPNEYRFINGVIEPLLTCDVPHEYEQIKCDDSLSESLHYYCLIYCRQCSNYHSTSSSSSSSSSLCPRSNLTRPYYLPLSTNPACQHQCSCYHRTYYQRNDNRCFEHQPMLMTKVDNNSDDSNNHMKFIAETSPI</sequence>
<evidence type="ECO:0000256" key="2">
    <source>
        <dbReference type="SAM" id="Phobius"/>
    </source>
</evidence>
<feature type="transmembrane region" description="Helical" evidence="2">
    <location>
        <begin position="101"/>
        <end position="121"/>
    </location>
</feature>
<keyword evidence="2" id="KW-1133">Transmembrane helix</keyword>
<dbReference type="InterPro" id="IPR015943">
    <property type="entry name" value="WD40/YVTN_repeat-like_dom_sf"/>
</dbReference>
<protein>
    <submittedName>
        <fullName evidence="3">Uncharacterized protein</fullName>
    </submittedName>
</protein>
<proteinExistence type="predicted"/>
<dbReference type="Proteomes" id="UP000681720">
    <property type="component" value="Unassembled WGS sequence"/>
</dbReference>
<comment type="caution">
    <text evidence="3">The sequence shown here is derived from an EMBL/GenBank/DDBJ whole genome shotgun (WGS) entry which is preliminary data.</text>
</comment>
<evidence type="ECO:0000256" key="1">
    <source>
        <dbReference type="PROSITE-ProRule" id="PRU00221"/>
    </source>
</evidence>
<dbReference type="PROSITE" id="PS50082">
    <property type="entry name" value="WD_REPEATS_2"/>
    <property type="match status" value="1"/>
</dbReference>
<dbReference type="SUPFAM" id="SSF50998">
    <property type="entry name" value="Quinoprotein alcohol dehydrogenase-like"/>
    <property type="match status" value="1"/>
</dbReference>